<keyword evidence="2" id="KW-1185">Reference proteome</keyword>
<accession>A0A176W088</accession>
<protein>
    <submittedName>
        <fullName evidence="1">Uncharacterized protein</fullName>
    </submittedName>
</protein>
<reference evidence="1" key="1">
    <citation type="submission" date="2016-03" db="EMBL/GenBank/DDBJ databases">
        <title>Mechanisms controlling the formation of the plant cell surface in tip-growing cells are functionally conserved among land plants.</title>
        <authorList>
            <person name="Honkanen S."/>
            <person name="Jones V.A."/>
            <person name="Morieri G."/>
            <person name="Champion C."/>
            <person name="Hetherington A.J."/>
            <person name="Kelly S."/>
            <person name="Saint-Marcoux D."/>
            <person name="Proust H."/>
            <person name="Prescott H."/>
            <person name="Dolan L."/>
        </authorList>
    </citation>
    <scope>NUCLEOTIDE SEQUENCE [LARGE SCALE GENOMIC DNA]</scope>
    <source>
        <tissue evidence="1">Whole gametophyte</tissue>
    </source>
</reference>
<evidence type="ECO:0000313" key="1">
    <source>
        <dbReference type="EMBL" id="OAE25882.1"/>
    </source>
</evidence>
<evidence type="ECO:0000313" key="2">
    <source>
        <dbReference type="Proteomes" id="UP000077202"/>
    </source>
</evidence>
<comment type="caution">
    <text evidence="1">The sequence shown here is derived from an EMBL/GenBank/DDBJ whole genome shotgun (WGS) entry which is preliminary data.</text>
</comment>
<organism evidence="1 2">
    <name type="scientific">Marchantia polymorpha subsp. ruderalis</name>
    <dbReference type="NCBI Taxonomy" id="1480154"/>
    <lineage>
        <taxon>Eukaryota</taxon>
        <taxon>Viridiplantae</taxon>
        <taxon>Streptophyta</taxon>
        <taxon>Embryophyta</taxon>
        <taxon>Marchantiophyta</taxon>
        <taxon>Marchantiopsida</taxon>
        <taxon>Marchantiidae</taxon>
        <taxon>Marchantiales</taxon>
        <taxon>Marchantiaceae</taxon>
        <taxon>Marchantia</taxon>
    </lineage>
</organism>
<sequence>MSVDSLEDFLTAGGMMCFVIMRLDFDECGSSMIRARIKLWSSIILAMNSRFSTAAGFMHRSEVEAFAESPCGLLITSDGAFVSILAAARTAQVQSYFATIPFGCDASNLNKKRSSLDLCHAYGLDPHGKAEDLRRCRFDWNQDSTLSYSRQFSEKQQQQQQQLVLLQLTGSTMLGNGVGTYDL</sequence>
<dbReference type="AlphaFoldDB" id="A0A176W088"/>
<proteinExistence type="predicted"/>
<gene>
    <name evidence="1" type="ORF">AXG93_2145s1820</name>
</gene>
<dbReference type="EMBL" id="LVLJ01002289">
    <property type="protein sequence ID" value="OAE25882.1"/>
    <property type="molecule type" value="Genomic_DNA"/>
</dbReference>
<name>A0A176W088_MARPO</name>
<dbReference type="Proteomes" id="UP000077202">
    <property type="component" value="Unassembled WGS sequence"/>
</dbReference>